<dbReference type="OrthoDB" id="119432at2"/>
<evidence type="ECO:0000256" key="2">
    <source>
        <dbReference type="ARBA" id="ARBA00022723"/>
    </source>
</evidence>
<comment type="similarity">
    <text evidence="1">Belongs to the DinB family.</text>
</comment>
<accession>A0A417YYN7</accession>
<dbReference type="Pfam" id="PF05163">
    <property type="entry name" value="DinB"/>
    <property type="match status" value="1"/>
</dbReference>
<evidence type="ECO:0000313" key="5">
    <source>
        <dbReference type="Proteomes" id="UP000284416"/>
    </source>
</evidence>
<comment type="caution">
    <text evidence="4">The sequence shown here is derived from an EMBL/GenBank/DDBJ whole genome shotgun (WGS) entry which is preliminary data.</text>
</comment>
<dbReference type="InterPro" id="IPR034660">
    <property type="entry name" value="DinB/YfiT-like"/>
</dbReference>
<feature type="binding site" evidence="3">
    <location>
        <position position="127"/>
    </location>
    <ligand>
        <name>a divalent metal cation</name>
        <dbReference type="ChEBI" id="CHEBI:60240"/>
    </ligand>
</feature>
<sequence length="167" mass="19243">MYHTLDEFLQTWKHESEGTQRIMDALTDDSLKQEVAKDHRTLGQLAWHIVTSLHEMLSRTGLRFEAAQHESQQPSSAKEIAESYRQASSSMVAAIKEQWTDETLKEVHDMYGQQWPNYVTLSIIVDHQIHHRGQMTILMRQAGLRVPGMYGPSREEWQDAGMEPPAL</sequence>
<proteinExistence type="inferred from homology"/>
<dbReference type="AlphaFoldDB" id="A0A417YYN7"/>
<evidence type="ECO:0000256" key="1">
    <source>
        <dbReference type="ARBA" id="ARBA00008635"/>
    </source>
</evidence>
<keyword evidence="2 3" id="KW-0479">Metal-binding</keyword>
<dbReference type="InterPro" id="IPR007837">
    <property type="entry name" value="DinB"/>
</dbReference>
<dbReference type="Gene3D" id="1.20.120.450">
    <property type="entry name" value="dinb family like domain"/>
    <property type="match status" value="1"/>
</dbReference>
<dbReference type="Proteomes" id="UP000284416">
    <property type="component" value="Unassembled WGS sequence"/>
</dbReference>
<feature type="binding site" evidence="3">
    <location>
        <position position="48"/>
    </location>
    <ligand>
        <name>a divalent metal cation</name>
        <dbReference type="ChEBI" id="CHEBI:60240"/>
    </ligand>
</feature>
<gene>
    <name evidence="4" type="ORF">D1B31_04005</name>
</gene>
<evidence type="ECO:0000313" key="4">
    <source>
        <dbReference type="EMBL" id="RHW42755.1"/>
    </source>
</evidence>
<name>A0A417YYN7_9BACI</name>
<organism evidence="4 5">
    <name type="scientific">Neobacillus notoginsengisoli</name>
    <dbReference type="NCBI Taxonomy" id="1578198"/>
    <lineage>
        <taxon>Bacteria</taxon>
        <taxon>Bacillati</taxon>
        <taxon>Bacillota</taxon>
        <taxon>Bacilli</taxon>
        <taxon>Bacillales</taxon>
        <taxon>Bacillaceae</taxon>
        <taxon>Neobacillus</taxon>
    </lineage>
</organism>
<protein>
    <recommendedName>
        <fullName evidence="6">Damage-inducible protein DinB</fullName>
    </recommendedName>
</protein>
<dbReference type="RefSeq" id="WP_118919451.1">
    <property type="nucleotide sequence ID" value="NZ_QWEG01000002.1"/>
</dbReference>
<keyword evidence="5" id="KW-1185">Reference proteome</keyword>
<dbReference type="SUPFAM" id="SSF109854">
    <property type="entry name" value="DinB/YfiT-like putative metalloenzymes"/>
    <property type="match status" value="1"/>
</dbReference>
<evidence type="ECO:0008006" key="6">
    <source>
        <dbReference type="Google" id="ProtNLM"/>
    </source>
</evidence>
<reference evidence="4 5" key="1">
    <citation type="journal article" date="2017" name="Int. J. Syst. Evol. Microbiol.">
        <title>Bacillus notoginsengisoli sp. nov., a novel bacterium isolated from the rhizosphere of Panax notoginseng.</title>
        <authorList>
            <person name="Zhang M.Y."/>
            <person name="Cheng J."/>
            <person name="Cai Y."/>
            <person name="Zhang T.Y."/>
            <person name="Wu Y.Y."/>
            <person name="Manikprabhu D."/>
            <person name="Li W.J."/>
            <person name="Zhang Y.X."/>
        </authorList>
    </citation>
    <scope>NUCLEOTIDE SEQUENCE [LARGE SCALE GENOMIC DNA]</scope>
    <source>
        <strain evidence="4 5">JCM 30743</strain>
    </source>
</reference>
<feature type="binding site" evidence="3">
    <location>
        <position position="131"/>
    </location>
    <ligand>
        <name>a divalent metal cation</name>
        <dbReference type="ChEBI" id="CHEBI:60240"/>
    </ligand>
</feature>
<evidence type="ECO:0000256" key="3">
    <source>
        <dbReference type="PIRSR" id="PIRSR607837-1"/>
    </source>
</evidence>
<dbReference type="GO" id="GO:0046872">
    <property type="term" value="F:metal ion binding"/>
    <property type="evidence" value="ECO:0007669"/>
    <property type="project" value="UniProtKB-KW"/>
</dbReference>
<dbReference type="EMBL" id="QWEG01000002">
    <property type="protein sequence ID" value="RHW42755.1"/>
    <property type="molecule type" value="Genomic_DNA"/>
</dbReference>